<evidence type="ECO:0000313" key="3">
    <source>
        <dbReference type="EMBL" id="GHB33130.1"/>
    </source>
</evidence>
<dbReference type="CDD" id="cd16936">
    <property type="entry name" value="HATPase_RsbW-like"/>
    <property type="match status" value="1"/>
</dbReference>
<dbReference type="SUPFAM" id="SSF55874">
    <property type="entry name" value="ATPase domain of HSP90 chaperone/DNA topoisomerase II/histidine kinase"/>
    <property type="match status" value="1"/>
</dbReference>
<protein>
    <recommendedName>
        <fullName evidence="2">Histidine kinase/HSP90-like ATPase domain-containing protein</fullName>
    </recommendedName>
</protein>
<dbReference type="InterPro" id="IPR036890">
    <property type="entry name" value="HATPase_C_sf"/>
</dbReference>
<dbReference type="PANTHER" id="PTHR35526">
    <property type="entry name" value="ANTI-SIGMA-F FACTOR RSBW-RELATED"/>
    <property type="match status" value="1"/>
</dbReference>
<reference evidence="4" key="1">
    <citation type="journal article" date="2019" name="Int. J. Syst. Evol. Microbiol.">
        <title>The Global Catalogue of Microorganisms (GCM) 10K type strain sequencing project: providing services to taxonomists for standard genome sequencing and annotation.</title>
        <authorList>
            <consortium name="The Broad Institute Genomics Platform"/>
            <consortium name="The Broad Institute Genome Sequencing Center for Infectious Disease"/>
            <person name="Wu L."/>
            <person name="Ma J."/>
        </authorList>
    </citation>
    <scope>NUCLEOTIDE SEQUENCE [LARGE SCALE GENOMIC DNA]</scope>
    <source>
        <strain evidence="4">JCM 4737</strain>
    </source>
</reference>
<dbReference type="Gene3D" id="3.30.565.10">
    <property type="entry name" value="Histidine kinase-like ATPase, C-terminal domain"/>
    <property type="match status" value="1"/>
</dbReference>
<evidence type="ECO:0000313" key="4">
    <source>
        <dbReference type="Proteomes" id="UP000599437"/>
    </source>
</evidence>
<keyword evidence="1" id="KW-0723">Serine/threonine-protein kinase</keyword>
<dbReference type="InterPro" id="IPR003594">
    <property type="entry name" value="HATPase_dom"/>
</dbReference>
<dbReference type="InterPro" id="IPR050267">
    <property type="entry name" value="Anti-sigma-factor_SerPK"/>
</dbReference>
<keyword evidence="4" id="KW-1185">Reference proteome</keyword>
<dbReference type="Proteomes" id="UP000599437">
    <property type="component" value="Unassembled WGS sequence"/>
</dbReference>
<keyword evidence="1" id="KW-0808">Transferase</keyword>
<evidence type="ECO:0000259" key="2">
    <source>
        <dbReference type="Pfam" id="PF13581"/>
    </source>
</evidence>
<proteinExistence type="predicted"/>
<dbReference type="EMBL" id="BMVO01000049">
    <property type="protein sequence ID" value="GHB33130.1"/>
    <property type="molecule type" value="Genomic_DNA"/>
</dbReference>
<dbReference type="PANTHER" id="PTHR35526:SF3">
    <property type="entry name" value="ANTI-SIGMA-F FACTOR RSBW"/>
    <property type="match status" value="1"/>
</dbReference>
<gene>
    <name evidence="3" type="ORF">GCM10010346_65420</name>
</gene>
<organism evidence="3 4">
    <name type="scientific">Streptomyces chryseus</name>
    <dbReference type="NCBI Taxonomy" id="68186"/>
    <lineage>
        <taxon>Bacteria</taxon>
        <taxon>Bacillati</taxon>
        <taxon>Actinomycetota</taxon>
        <taxon>Actinomycetes</taxon>
        <taxon>Kitasatosporales</taxon>
        <taxon>Streptomycetaceae</taxon>
        <taxon>Streptomyces</taxon>
    </lineage>
</organism>
<name>A0ABQ3EI78_9ACTN</name>
<evidence type="ECO:0000256" key="1">
    <source>
        <dbReference type="ARBA" id="ARBA00022527"/>
    </source>
</evidence>
<sequence length="238" mass="26084">MSRLRRAFAALVKVRAVVMPEYQCEVQRKAWELPFLVQAEEVAGLRNVMALHLRRWGLPELTDVAQLCVTELATNVLTHVGPGTPTTLAVSMAGTRLRIEIRDPDARALPTLLAATEGDESGRGMAIIDAITDRWGVILRADSKVTWCELPTSLTSKNGHSGGLRVTRAEQYLSLYGHTTSPQPLGTSDRLHAAVTEGVVIDVITDLLHWLRAHGCDADRILDRSQMRFEAEVAAGSN</sequence>
<comment type="caution">
    <text evidence="3">The sequence shown here is derived from an EMBL/GenBank/DDBJ whole genome shotgun (WGS) entry which is preliminary data.</text>
</comment>
<dbReference type="Pfam" id="PF13581">
    <property type="entry name" value="HATPase_c_2"/>
    <property type="match status" value="1"/>
</dbReference>
<keyword evidence="1" id="KW-0418">Kinase</keyword>
<accession>A0ABQ3EI78</accession>
<feature type="domain" description="Histidine kinase/HSP90-like ATPase" evidence="2">
    <location>
        <begin position="38"/>
        <end position="135"/>
    </location>
</feature>